<comment type="caution">
    <text evidence="1">The sequence shown here is derived from an EMBL/GenBank/DDBJ whole genome shotgun (WGS) entry which is preliminary data.</text>
</comment>
<evidence type="ECO:0000313" key="1">
    <source>
        <dbReference type="EMBL" id="KAB2347304.1"/>
    </source>
</evidence>
<dbReference type="Proteomes" id="UP000468735">
    <property type="component" value="Unassembled WGS sequence"/>
</dbReference>
<dbReference type="RefSeq" id="WP_151562007.1">
    <property type="nucleotide sequence ID" value="NZ_WBMT01000009.1"/>
</dbReference>
<organism evidence="1 2">
    <name type="scientific">Actinomadura rudentiformis</name>
    <dbReference type="NCBI Taxonomy" id="359158"/>
    <lineage>
        <taxon>Bacteria</taxon>
        <taxon>Bacillati</taxon>
        <taxon>Actinomycetota</taxon>
        <taxon>Actinomycetes</taxon>
        <taxon>Streptosporangiales</taxon>
        <taxon>Thermomonosporaceae</taxon>
        <taxon>Actinomadura</taxon>
    </lineage>
</organism>
<dbReference type="OrthoDB" id="9867625at2"/>
<protein>
    <submittedName>
        <fullName evidence="1">Uncharacterized protein</fullName>
    </submittedName>
</protein>
<keyword evidence="2" id="KW-1185">Reference proteome</keyword>
<sequence>MPRFFYEVPLFGEPEVVAPPAPKRKTDPLKVKVTWSRYRPTNPAKCTDCMAVHAQTGGKGPHSRIAVWKRKAGEDVALLCYPHAQQRRDEDGLPKLKGGQR</sequence>
<dbReference type="EMBL" id="WBMT01000009">
    <property type="protein sequence ID" value="KAB2347304.1"/>
    <property type="molecule type" value="Genomic_DNA"/>
</dbReference>
<reference evidence="1 2" key="1">
    <citation type="submission" date="2019-09" db="EMBL/GenBank/DDBJ databases">
        <title>Actinomadura physcomitrii sp. nov., a novel actinomycete isolated from moss [Physcomitrium sphaericum (Ludw) Fuernr].</title>
        <authorList>
            <person name="Zhuang X."/>
            <person name="Liu C."/>
        </authorList>
    </citation>
    <scope>NUCLEOTIDE SEQUENCE [LARGE SCALE GENOMIC DNA]</scope>
    <source>
        <strain evidence="1 2">HMC1</strain>
    </source>
</reference>
<name>A0A6H9YXH6_9ACTN</name>
<dbReference type="AlphaFoldDB" id="A0A6H9YXH6"/>
<accession>A0A6H9YXH6</accession>
<gene>
    <name evidence="1" type="ORF">F8566_20030</name>
</gene>
<evidence type="ECO:0000313" key="2">
    <source>
        <dbReference type="Proteomes" id="UP000468735"/>
    </source>
</evidence>
<proteinExistence type="predicted"/>